<dbReference type="InterPro" id="IPR012337">
    <property type="entry name" value="RNaseH-like_sf"/>
</dbReference>
<evidence type="ECO:0000259" key="2">
    <source>
        <dbReference type="Pfam" id="PF05699"/>
    </source>
</evidence>
<evidence type="ECO:0000313" key="4">
    <source>
        <dbReference type="Proteomes" id="UP000284706"/>
    </source>
</evidence>
<organism evidence="3 4">
    <name type="scientific">Gymnopilus dilepis</name>
    <dbReference type="NCBI Taxonomy" id="231916"/>
    <lineage>
        <taxon>Eukaryota</taxon>
        <taxon>Fungi</taxon>
        <taxon>Dikarya</taxon>
        <taxon>Basidiomycota</taxon>
        <taxon>Agaricomycotina</taxon>
        <taxon>Agaricomycetes</taxon>
        <taxon>Agaricomycetidae</taxon>
        <taxon>Agaricales</taxon>
        <taxon>Agaricineae</taxon>
        <taxon>Hymenogastraceae</taxon>
        <taxon>Gymnopilus</taxon>
    </lineage>
</organism>
<dbReference type="InterPro" id="IPR008906">
    <property type="entry name" value="HATC_C_dom"/>
</dbReference>
<feature type="compositionally biased region" description="Acidic residues" evidence="1">
    <location>
        <begin position="167"/>
        <end position="179"/>
    </location>
</feature>
<evidence type="ECO:0000256" key="1">
    <source>
        <dbReference type="SAM" id="MobiDB-lite"/>
    </source>
</evidence>
<dbReference type="OrthoDB" id="3243659at2759"/>
<feature type="domain" description="HAT C-terminal dimerisation" evidence="2">
    <location>
        <begin position="191"/>
        <end position="267"/>
    </location>
</feature>
<keyword evidence="4" id="KW-1185">Reference proteome</keyword>
<dbReference type="InParanoid" id="A0A409XCP1"/>
<name>A0A409XCP1_9AGAR</name>
<dbReference type="GO" id="GO:0046983">
    <property type="term" value="F:protein dimerization activity"/>
    <property type="evidence" value="ECO:0007669"/>
    <property type="project" value="InterPro"/>
</dbReference>
<evidence type="ECO:0000313" key="3">
    <source>
        <dbReference type="EMBL" id="PPQ88525.1"/>
    </source>
</evidence>
<feature type="region of interest" description="Disordered" evidence="1">
    <location>
        <begin position="147"/>
        <end position="180"/>
    </location>
</feature>
<proteinExistence type="predicted"/>
<dbReference type="SUPFAM" id="SSF53098">
    <property type="entry name" value="Ribonuclease H-like"/>
    <property type="match status" value="1"/>
</dbReference>
<dbReference type="PANTHER" id="PTHR23272">
    <property type="entry name" value="BED FINGER-RELATED"/>
    <property type="match status" value="1"/>
</dbReference>
<feature type="non-terminal residue" evidence="3">
    <location>
        <position position="279"/>
    </location>
</feature>
<dbReference type="AlphaFoldDB" id="A0A409XCP1"/>
<dbReference type="EMBL" id="NHYE01003610">
    <property type="protein sequence ID" value="PPQ88525.1"/>
    <property type="molecule type" value="Genomic_DNA"/>
</dbReference>
<dbReference type="Pfam" id="PF05699">
    <property type="entry name" value="Dimer_Tnp_hAT"/>
    <property type="match status" value="1"/>
</dbReference>
<dbReference type="PANTHER" id="PTHR23272:SF104">
    <property type="entry name" value="HAT FAMILY DIMERISATION DOMAIN CONTAINING PROTEIN, EXPRESSED"/>
    <property type="match status" value="1"/>
</dbReference>
<protein>
    <recommendedName>
        <fullName evidence="2">HAT C-terminal dimerisation domain-containing protein</fullName>
    </recommendedName>
</protein>
<gene>
    <name evidence="3" type="ORF">CVT26_010026</name>
</gene>
<dbReference type="STRING" id="231916.A0A409XCP1"/>
<sequence length="279" mass="32182">MKESNAEKRRKLGDLTLSEDEWKRVRLFNNLLEHADNAQHAFSAGTRPTLHNALPAIEKLYAEWDKASSKPRYAPFQPALIAGMAKLDEYYQKTAASDAHVICMALNPRQKFDHFRKYWGQDLLKDVEKTVQKKFIERYEKMQTTASVSRSVNVKNTKKSTRRNCDDTTDSESDSDSELVDPAKPWLNEWNMYKTTRESVPDDMNIVKWWGLNAHRYPTWASLARDYLAIMASSVSSERAFSSAGITISKRRSRLKGDIVEAIECLKCLIHKDLLFREV</sequence>
<dbReference type="Proteomes" id="UP000284706">
    <property type="component" value="Unassembled WGS sequence"/>
</dbReference>
<comment type="caution">
    <text evidence="3">The sequence shown here is derived from an EMBL/GenBank/DDBJ whole genome shotgun (WGS) entry which is preliminary data.</text>
</comment>
<reference evidence="3 4" key="1">
    <citation type="journal article" date="2018" name="Evol. Lett.">
        <title>Horizontal gene cluster transfer increased hallucinogenic mushroom diversity.</title>
        <authorList>
            <person name="Reynolds H.T."/>
            <person name="Vijayakumar V."/>
            <person name="Gluck-Thaler E."/>
            <person name="Korotkin H.B."/>
            <person name="Matheny P.B."/>
            <person name="Slot J.C."/>
        </authorList>
    </citation>
    <scope>NUCLEOTIDE SEQUENCE [LARGE SCALE GENOMIC DNA]</scope>
    <source>
        <strain evidence="3 4">SRW20</strain>
    </source>
</reference>
<accession>A0A409XCP1</accession>